<sequence length="99" mass="11722">MLDLSFLTEEEYGKLMRVLQRDAELKKKDSDRIRRLQGSLKDEKKKKFVTGEWFHEVKAQRFREDLEVPDLLRASIRKKNSNSDGERRSISIARLTVLT</sequence>
<evidence type="ECO:0000313" key="4">
    <source>
        <dbReference type="RefSeq" id="XP_026549639.1"/>
    </source>
</evidence>
<dbReference type="InterPro" id="IPR010911">
    <property type="entry name" value="Rab_BD"/>
</dbReference>
<dbReference type="GO" id="GO:0006886">
    <property type="term" value="P:intracellular protein transport"/>
    <property type="evidence" value="ECO:0007669"/>
    <property type="project" value="InterPro"/>
</dbReference>
<name>A0A6J1WAY7_9SAUR</name>
<reference evidence="3 4" key="1">
    <citation type="submission" date="2025-04" db="UniProtKB">
        <authorList>
            <consortium name="RefSeq"/>
        </authorList>
    </citation>
    <scope>IDENTIFICATION</scope>
</reference>
<protein>
    <submittedName>
        <fullName evidence="3 4">Synaptotagmin-like protein 2</fullName>
    </submittedName>
</protein>
<dbReference type="Pfam" id="PF02318">
    <property type="entry name" value="FYVE_2"/>
    <property type="match status" value="1"/>
</dbReference>
<dbReference type="PANTHER" id="PTHR45716">
    <property type="entry name" value="BITESIZE, ISOFORM I"/>
    <property type="match status" value="1"/>
</dbReference>
<dbReference type="GeneID" id="113431546"/>
<evidence type="ECO:0000313" key="2">
    <source>
        <dbReference type="Proteomes" id="UP000504612"/>
    </source>
</evidence>
<evidence type="ECO:0000259" key="1">
    <source>
        <dbReference type="PROSITE" id="PS50916"/>
    </source>
</evidence>
<dbReference type="KEGG" id="nss:113431546"/>
<dbReference type="GO" id="GO:0042043">
    <property type="term" value="F:neurexin family protein binding"/>
    <property type="evidence" value="ECO:0007669"/>
    <property type="project" value="TreeGrafter"/>
</dbReference>
<dbReference type="RefSeq" id="XP_026549639.1">
    <property type="nucleotide sequence ID" value="XM_026693854.1"/>
</dbReference>
<gene>
    <name evidence="3 4" type="primary">LOC113431546</name>
</gene>
<dbReference type="Gene3D" id="6.10.250.3000">
    <property type="match status" value="1"/>
</dbReference>
<feature type="domain" description="RabBD" evidence="1">
    <location>
        <begin position="1"/>
        <end position="57"/>
    </location>
</feature>
<organism evidence="2 4">
    <name type="scientific">Notechis scutatus</name>
    <name type="common">mainland tiger snake</name>
    <dbReference type="NCBI Taxonomy" id="8663"/>
    <lineage>
        <taxon>Eukaryota</taxon>
        <taxon>Metazoa</taxon>
        <taxon>Chordata</taxon>
        <taxon>Craniata</taxon>
        <taxon>Vertebrata</taxon>
        <taxon>Euteleostomi</taxon>
        <taxon>Lepidosauria</taxon>
        <taxon>Squamata</taxon>
        <taxon>Bifurcata</taxon>
        <taxon>Unidentata</taxon>
        <taxon>Episquamata</taxon>
        <taxon>Toxicofera</taxon>
        <taxon>Serpentes</taxon>
        <taxon>Colubroidea</taxon>
        <taxon>Elapidae</taxon>
        <taxon>Hydrophiinae</taxon>
        <taxon>Notechis</taxon>
    </lineage>
</organism>
<dbReference type="AlphaFoldDB" id="A0A6J1WAY7"/>
<dbReference type="InterPro" id="IPR041282">
    <property type="entry name" value="FYVE_2"/>
</dbReference>
<dbReference type="PROSITE" id="PS50916">
    <property type="entry name" value="RABBD"/>
    <property type="match status" value="1"/>
</dbReference>
<dbReference type="GO" id="GO:0031267">
    <property type="term" value="F:small GTPase binding"/>
    <property type="evidence" value="ECO:0007669"/>
    <property type="project" value="InterPro"/>
</dbReference>
<dbReference type="GO" id="GO:0006887">
    <property type="term" value="P:exocytosis"/>
    <property type="evidence" value="ECO:0007669"/>
    <property type="project" value="TreeGrafter"/>
</dbReference>
<evidence type="ECO:0000313" key="3">
    <source>
        <dbReference type="RefSeq" id="XP_026549638.1"/>
    </source>
</evidence>
<proteinExistence type="predicted"/>
<dbReference type="GO" id="GO:0005886">
    <property type="term" value="C:plasma membrane"/>
    <property type="evidence" value="ECO:0007669"/>
    <property type="project" value="TreeGrafter"/>
</dbReference>
<dbReference type="GO" id="GO:0070382">
    <property type="term" value="C:exocytic vesicle"/>
    <property type="evidence" value="ECO:0007669"/>
    <property type="project" value="TreeGrafter"/>
</dbReference>
<dbReference type="RefSeq" id="XP_026549638.1">
    <property type="nucleotide sequence ID" value="XM_026693853.1"/>
</dbReference>
<accession>A0A6J1WAY7</accession>
<keyword evidence="2" id="KW-1185">Reference proteome</keyword>
<dbReference type="Proteomes" id="UP000504612">
    <property type="component" value="Unplaced"/>
</dbReference>
<dbReference type="PANTHER" id="PTHR45716:SF8">
    <property type="entry name" value="SYNAPTOTAGMIN LIKE 2"/>
    <property type="match status" value="1"/>
</dbReference>